<organism evidence="1 2">
    <name type="scientific">Flavobacterium limicola</name>
    <dbReference type="NCBI Taxonomy" id="180441"/>
    <lineage>
        <taxon>Bacteria</taxon>
        <taxon>Pseudomonadati</taxon>
        <taxon>Bacteroidota</taxon>
        <taxon>Flavobacteriia</taxon>
        <taxon>Flavobacteriales</taxon>
        <taxon>Flavobacteriaceae</taxon>
        <taxon>Flavobacterium</taxon>
    </lineage>
</organism>
<comment type="caution">
    <text evidence="1">The sequence shown here is derived from an EMBL/GenBank/DDBJ whole genome shotgun (WGS) entry which is preliminary data.</text>
</comment>
<reference evidence="1 2" key="1">
    <citation type="submission" date="2018-10" db="EMBL/GenBank/DDBJ databases">
        <title>Genomic Encyclopedia of Archaeal and Bacterial Type Strains, Phase II (KMG-II): from individual species to whole genera.</title>
        <authorList>
            <person name="Goeker M."/>
        </authorList>
    </citation>
    <scope>NUCLEOTIDE SEQUENCE [LARGE SCALE GENOMIC DNA]</scope>
    <source>
        <strain evidence="1 2">DSM 15094</strain>
    </source>
</reference>
<evidence type="ECO:0008006" key="3">
    <source>
        <dbReference type="Google" id="ProtNLM"/>
    </source>
</evidence>
<gene>
    <name evidence="1" type="ORF">BC952_2222</name>
</gene>
<accession>A0A495RZ18</accession>
<evidence type="ECO:0000313" key="2">
    <source>
        <dbReference type="Proteomes" id="UP000280091"/>
    </source>
</evidence>
<dbReference type="Proteomes" id="UP000280091">
    <property type="component" value="Unassembled WGS sequence"/>
</dbReference>
<dbReference type="SUPFAM" id="SSF52540">
    <property type="entry name" value="P-loop containing nucleoside triphosphate hydrolases"/>
    <property type="match status" value="1"/>
</dbReference>
<sequence length="727" mass="84840">MTELEIHLENCYGIRRFKHKFNFGQSKTQLIYAPNGVMKSSLASTLEDIAEGKVSKDRIFSNRVNHREVKIDGVDIEKDEIFVIQRMKSAEFKEASTILANEKLKNEYDTLNSKLNVSKNDFLKQIQPLFGIKSNVIESEIETVFKQELFKTFERYDADINEIKDPIYSEIIYSEVFNDKSIKFLESKDFKSKIKDYIKVYDTLVNENDSLFMKGTFNHYNADTVTKSLKDNNFFSANHKVKIKEQEITNAKELEELIFNEKEKVLKDPLLASTFNEIDKLLSSSAELRKFRNYVEENQEIIKEFADISNFKKKLILNYLAKFKSEFNVLLKLHNDTFTQRDKIIQEAKKEQDDWKKVIDIFKRRFTVPFEVHIKNQENVILNSEPASLLFKYTDGNGPEDTKFLGGTELQESLSTGEQRVFYLLNIIFQIETRRKLNKNQLVIVDDIADSFDYKNKYAIIEYLKDVLDDPHFFMIVLTHNFDFYKTIKSRLGAKINYQGNWTTTRKSGEIELTIGEKRDVFPILRSNYDICDFTFIACVPFVRNLIDFTIGDDNNNYLLLTSLLHMKPERADKGISKTEDITVQSVLDVFNTTFQQTKIKENSTDNVFDLIITKAKEIYNLADGNPIDIKYKICISIGIRLLAENFMISKIVDPHFHNHILKKQTGQIVDKYRAEFPTEIDNLGILDRVNLMTPENIHVNSFMYEPLMDLTDDHLKILYNDVKTLA</sequence>
<keyword evidence="2" id="KW-1185">Reference proteome</keyword>
<dbReference type="AlphaFoldDB" id="A0A495RZ18"/>
<dbReference type="InterPro" id="IPR027417">
    <property type="entry name" value="P-loop_NTPase"/>
</dbReference>
<proteinExistence type="predicted"/>
<dbReference type="EMBL" id="RBXA01000003">
    <property type="protein sequence ID" value="RKS92334.1"/>
    <property type="molecule type" value="Genomic_DNA"/>
</dbReference>
<evidence type="ECO:0000313" key="1">
    <source>
        <dbReference type="EMBL" id="RKS92334.1"/>
    </source>
</evidence>
<protein>
    <recommendedName>
        <fullName evidence="3">AAA domain-containing protein</fullName>
    </recommendedName>
</protein>
<name>A0A495RZ18_9FLAO</name>